<evidence type="ECO:0000313" key="2">
    <source>
        <dbReference type="EMBL" id="SUB79401.1"/>
    </source>
</evidence>
<reference evidence="2 3" key="1">
    <citation type="submission" date="2018-06" db="EMBL/GenBank/DDBJ databases">
        <authorList>
            <consortium name="Pathogen Informatics"/>
            <person name="Doyle S."/>
        </authorList>
    </citation>
    <scope>NUCLEOTIDE SEQUENCE [LARGE SCALE GENOMIC DNA]</scope>
    <source>
        <strain evidence="2 3">NCTC13063</strain>
    </source>
</reference>
<dbReference type="Pfam" id="PF14300">
    <property type="entry name" value="DMP19"/>
    <property type="match status" value="1"/>
</dbReference>
<name>A0AAQ1UHB9_9BACT</name>
<evidence type="ECO:0000259" key="1">
    <source>
        <dbReference type="Pfam" id="PF14300"/>
    </source>
</evidence>
<gene>
    <name evidence="2" type="ORF">NCTC13063_00666</name>
</gene>
<accession>A0AAQ1UHB9</accession>
<dbReference type="AlphaFoldDB" id="A0AAQ1UHB9"/>
<evidence type="ECO:0000313" key="3">
    <source>
        <dbReference type="Proteomes" id="UP000255283"/>
    </source>
</evidence>
<organism evidence="2 3">
    <name type="scientific">Segatella buccae</name>
    <dbReference type="NCBI Taxonomy" id="28126"/>
    <lineage>
        <taxon>Bacteria</taxon>
        <taxon>Pseudomonadati</taxon>
        <taxon>Bacteroidota</taxon>
        <taxon>Bacteroidia</taxon>
        <taxon>Bacteroidales</taxon>
        <taxon>Prevotellaceae</taxon>
        <taxon>Segatella</taxon>
    </lineage>
</organism>
<sequence length="168" mass="19301">MIEVRISDSKLQGAASAGVDAFLEAVISAIKDAIGGQLTGENITQLTSDQITLLAWDILHDEVMDGGFVQLIHNGYGAFIYKNPTAKAFREWGLRDLYKLIDKSRRYYNMYHDEIEQDCTDEEFMAMFERFAKFDDFDDDFVENEEEWSNQIAVYVDDHLSDFVTVEN</sequence>
<dbReference type="Proteomes" id="UP000255283">
    <property type="component" value="Unassembled WGS sequence"/>
</dbReference>
<feature type="domain" description="DNA mimic protein DMP19 C-terminal" evidence="1">
    <location>
        <begin position="45"/>
        <end position="159"/>
    </location>
</feature>
<dbReference type="Gene3D" id="1.20.1420.60">
    <property type="match status" value="1"/>
</dbReference>
<proteinExistence type="predicted"/>
<dbReference type="InterPro" id="IPR025402">
    <property type="entry name" value="DMP19_C"/>
</dbReference>
<dbReference type="RefSeq" id="WP_004340622.1">
    <property type="nucleotide sequence ID" value="NZ_CALLWX010000024.1"/>
</dbReference>
<comment type="caution">
    <text evidence="2">The sequence shown here is derived from an EMBL/GenBank/DDBJ whole genome shotgun (WGS) entry which is preliminary data.</text>
</comment>
<dbReference type="EMBL" id="UGTJ01000001">
    <property type="protein sequence ID" value="SUB79401.1"/>
    <property type="molecule type" value="Genomic_DNA"/>
</dbReference>
<protein>
    <recommendedName>
        <fullName evidence="1">DNA mimic protein DMP19 C-terminal domain-containing protein</fullName>
    </recommendedName>
</protein>